<proteinExistence type="predicted"/>
<accession>A0A2R6WEQ4</accession>
<reference evidence="2" key="1">
    <citation type="journal article" date="2017" name="Cell">
        <title>Insights into land plant evolution garnered from the Marchantia polymorpha genome.</title>
        <authorList>
            <person name="Bowman J.L."/>
            <person name="Kohchi T."/>
            <person name="Yamato K.T."/>
            <person name="Jenkins J."/>
            <person name="Shu S."/>
            <person name="Ishizaki K."/>
            <person name="Yamaoka S."/>
            <person name="Nishihama R."/>
            <person name="Nakamura Y."/>
            <person name="Berger F."/>
            <person name="Adam C."/>
            <person name="Aki S.S."/>
            <person name="Althoff F."/>
            <person name="Araki T."/>
            <person name="Arteaga-Vazquez M.A."/>
            <person name="Balasubrmanian S."/>
            <person name="Barry K."/>
            <person name="Bauer D."/>
            <person name="Boehm C.R."/>
            <person name="Briginshaw L."/>
            <person name="Caballero-Perez J."/>
            <person name="Catarino B."/>
            <person name="Chen F."/>
            <person name="Chiyoda S."/>
            <person name="Chovatia M."/>
            <person name="Davies K.M."/>
            <person name="Delmans M."/>
            <person name="Demura T."/>
            <person name="Dierschke T."/>
            <person name="Dolan L."/>
            <person name="Dorantes-Acosta A.E."/>
            <person name="Eklund D.M."/>
            <person name="Florent S.N."/>
            <person name="Flores-Sandoval E."/>
            <person name="Fujiyama A."/>
            <person name="Fukuzawa H."/>
            <person name="Galik B."/>
            <person name="Grimanelli D."/>
            <person name="Grimwood J."/>
            <person name="Grossniklaus U."/>
            <person name="Hamada T."/>
            <person name="Haseloff J."/>
            <person name="Hetherington A.J."/>
            <person name="Higo A."/>
            <person name="Hirakawa Y."/>
            <person name="Hundley H.N."/>
            <person name="Ikeda Y."/>
            <person name="Inoue K."/>
            <person name="Inoue S.I."/>
            <person name="Ishida S."/>
            <person name="Jia Q."/>
            <person name="Kakita M."/>
            <person name="Kanazawa T."/>
            <person name="Kawai Y."/>
            <person name="Kawashima T."/>
            <person name="Kennedy M."/>
            <person name="Kinose K."/>
            <person name="Kinoshita T."/>
            <person name="Kohara Y."/>
            <person name="Koide E."/>
            <person name="Komatsu K."/>
            <person name="Kopischke S."/>
            <person name="Kubo M."/>
            <person name="Kyozuka J."/>
            <person name="Lagercrantz U."/>
            <person name="Lin S.S."/>
            <person name="Lindquist E."/>
            <person name="Lipzen A.M."/>
            <person name="Lu C.W."/>
            <person name="De Luna E."/>
            <person name="Martienssen R.A."/>
            <person name="Minamino N."/>
            <person name="Mizutani M."/>
            <person name="Mizutani M."/>
            <person name="Mochizuki N."/>
            <person name="Monte I."/>
            <person name="Mosher R."/>
            <person name="Nagasaki H."/>
            <person name="Nakagami H."/>
            <person name="Naramoto S."/>
            <person name="Nishitani K."/>
            <person name="Ohtani M."/>
            <person name="Okamoto T."/>
            <person name="Okumura M."/>
            <person name="Phillips J."/>
            <person name="Pollak B."/>
            <person name="Reinders A."/>
            <person name="Rovekamp M."/>
            <person name="Sano R."/>
            <person name="Sawa S."/>
            <person name="Schmid M.W."/>
            <person name="Shirakawa M."/>
            <person name="Solano R."/>
            <person name="Spunde A."/>
            <person name="Suetsugu N."/>
            <person name="Sugano S."/>
            <person name="Sugiyama A."/>
            <person name="Sun R."/>
            <person name="Suzuki Y."/>
            <person name="Takenaka M."/>
            <person name="Takezawa D."/>
            <person name="Tomogane H."/>
            <person name="Tsuzuki M."/>
            <person name="Ueda T."/>
            <person name="Umeda M."/>
            <person name="Ward J.M."/>
            <person name="Watanabe Y."/>
            <person name="Yazaki K."/>
            <person name="Yokoyama R."/>
            <person name="Yoshitake Y."/>
            <person name="Yotsui I."/>
            <person name="Zachgo S."/>
            <person name="Schmutz J."/>
        </authorList>
    </citation>
    <scope>NUCLEOTIDE SEQUENCE [LARGE SCALE GENOMIC DNA]</scope>
    <source>
        <strain evidence="2">Tak-1</strain>
    </source>
</reference>
<dbReference type="AlphaFoldDB" id="A0A2R6WEQ4"/>
<gene>
    <name evidence="1" type="ORF">MARPO_0100s0032</name>
</gene>
<protein>
    <submittedName>
        <fullName evidence="1">Uncharacterized protein</fullName>
    </submittedName>
</protein>
<organism evidence="1 2">
    <name type="scientific">Marchantia polymorpha</name>
    <name type="common">Common liverwort</name>
    <name type="synonym">Marchantia aquatica</name>
    <dbReference type="NCBI Taxonomy" id="3197"/>
    <lineage>
        <taxon>Eukaryota</taxon>
        <taxon>Viridiplantae</taxon>
        <taxon>Streptophyta</taxon>
        <taxon>Embryophyta</taxon>
        <taxon>Marchantiophyta</taxon>
        <taxon>Marchantiopsida</taxon>
        <taxon>Marchantiidae</taxon>
        <taxon>Marchantiales</taxon>
        <taxon>Marchantiaceae</taxon>
        <taxon>Marchantia</taxon>
    </lineage>
</organism>
<dbReference type="Gramene" id="Mp3g25190.1">
    <property type="protein sequence ID" value="Mp3g25190.1.cds"/>
    <property type="gene ID" value="Mp3g25190"/>
</dbReference>
<evidence type="ECO:0000313" key="1">
    <source>
        <dbReference type="EMBL" id="PTQ32324.1"/>
    </source>
</evidence>
<dbReference type="Proteomes" id="UP000244005">
    <property type="component" value="Unassembled WGS sequence"/>
</dbReference>
<keyword evidence="2" id="KW-1185">Reference proteome</keyword>
<evidence type="ECO:0000313" key="2">
    <source>
        <dbReference type="Proteomes" id="UP000244005"/>
    </source>
</evidence>
<name>A0A2R6WEQ4_MARPO</name>
<dbReference type="EMBL" id="KZ772772">
    <property type="protein sequence ID" value="PTQ32324.1"/>
    <property type="molecule type" value="Genomic_DNA"/>
</dbReference>
<sequence>MRWRRGRYTPASSNIPHCVLRHRSLGSTVVIHCVQENRGKKWWPQAKTVSPLDSVHESRPGPMAPDCLRTFECPQSGASSTTADSHSARIASEVQPSTPWEIQMKFRLGLCASRDRGAWKMRNSLCWWHGFVVGQFMMFKDDVAVSYGHLVDRFAIRSPVTYYRTSNTIRSLYIRRPGIRSPLARRLPTPVTLELTAMTWATWRAPIARISLRRGTSFKIERQRKLHVLFARKLKIVSTFLRERSWSGILVQLTMDVRNDTGRSVATNWSAAALSWFGLVWFGRFDALGVFARNVANLRCTSQRSLAGICRGQRPIVICDLLSATAAAERFHRCRCSNLRHVAESGRI</sequence>